<dbReference type="InterPro" id="IPR015995">
    <property type="entry name" value="MlrC_N"/>
</dbReference>
<evidence type="ECO:0000259" key="1">
    <source>
        <dbReference type="Pfam" id="PF07364"/>
    </source>
</evidence>
<protein>
    <submittedName>
        <fullName evidence="2">Msl6060 protein</fullName>
    </submittedName>
</protein>
<organism evidence="2 3">
    <name type="scientific">Mesorhizobium japonicum (strain LMG 29417 / CECT 9101 / MAFF 303099)</name>
    <name type="common">Mesorhizobium loti (strain MAFF 303099)</name>
    <dbReference type="NCBI Taxonomy" id="266835"/>
    <lineage>
        <taxon>Bacteria</taxon>
        <taxon>Pseudomonadati</taxon>
        <taxon>Pseudomonadota</taxon>
        <taxon>Alphaproteobacteria</taxon>
        <taxon>Hyphomicrobiales</taxon>
        <taxon>Phyllobacteriaceae</taxon>
        <taxon>Mesorhizobium</taxon>
    </lineage>
</organism>
<accession>Q98AC8</accession>
<gene>
    <name evidence="2" type="ordered locus">msl6060</name>
</gene>
<reference evidence="2 3" key="1">
    <citation type="journal article" date="2000" name="DNA Res.">
        <title>Complete genome structure of the nitrogen-fixing symbiotic bacterium Mesorhizobium loti.</title>
        <authorList>
            <person name="Kaneko T."/>
            <person name="Nakamura Y."/>
            <person name="Sato S."/>
            <person name="Asamizu E."/>
            <person name="Kato T."/>
            <person name="Sasamoto S."/>
            <person name="Watanabe A."/>
            <person name="Idesawa K."/>
            <person name="Ishikawa A."/>
            <person name="Kawashima K."/>
            <person name="Kimura T."/>
            <person name="Kishida Y."/>
            <person name="Kiyokawa C."/>
            <person name="Kohara M."/>
            <person name="Matsumoto M."/>
            <person name="Matsuno A."/>
            <person name="Mochizuki Y."/>
            <person name="Nakayama S."/>
            <person name="Nakazaki N."/>
            <person name="Shimpo S."/>
            <person name="Sugimoto M."/>
            <person name="Takeuchi C."/>
            <person name="Yamada M."/>
            <person name="Tabata S."/>
        </authorList>
    </citation>
    <scope>NUCLEOTIDE SEQUENCE [LARGE SCALE GENOMIC DNA]</scope>
    <source>
        <strain evidence="3">LMG 29417 / CECT 9101 / MAFF 303099</strain>
    </source>
</reference>
<evidence type="ECO:0000313" key="3">
    <source>
        <dbReference type="Proteomes" id="UP000000552"/>
    </source>
</evidence>
<sequence length="85" mass="9496">MLNAADICIAHKNNPHDDYYDNGKKVVKLVFDVLEGRLAPGRLETHLSPLKEMHARARALEKSEAPVVDLSIYNAYRFADLTGMG</sequence>
<dbReference type="Pfam" id="PF07364">
    <property type="entry name" value="DUF1485"/>
    <property type="match status" value="1"/>
</dbReference>
<dbReference type="AlphaFoldDB" id="Q98AC8"/>
<dbReference type="KEGG" id="mlo:msl6060"/>
<proteinExistence type="predicted"/>
<name>Q98AC8_RHILO</name>
<dbReference type="EMBL" id="BA000012">
    <property type="protein sequence ID" value="BAB52407.1"/>
    <property type="molecule type" value="Genomic_DNA"/>
</dbReference>
<dbReference type="HOGENOM" id="CLU_2510384_0_0_5"/>
<evidence type="ECO:0000313" key="2">
    <source>
        <dbReference type="EMBL" id="BAB52407.1"/>
    </source>
</evidence>
<dbReference type="eggNOG" id="COG5476">
    <property type="taxonomic scope" value="Bacteria"/>
</dbReference>
<feature type="domain" description="Microcystin LR degradation protein MlrC N-terminal" evidence="1">
    <location>
        <begin position="1"/>
        <end position="84"/>
    </location>
</feature>
<dbReference type="Proteomes" id="UP000000552">
    <property type="component" value="Chromosome"/>
</dbReference>